<comment type="similarity">
    <text evidence="2">Belongs to the G-protein coupled receptor 2 family. Adhesion G-protein coupled receptor (ADGR) subfamily.</text>
</comment>
<dbReference type="Proteomes" id="UP001044222">
    <property type="component" value="Chromosome 17"/>
</dbReference>
<feature type="transmembrane region" description="Helical" evidence="13">
    <location>
        <begin position="34"/>
        <end position="53"/>
    </location>
</feature>
<evidence type="ECO:0000256" key="9">
    <source>
        <dbReference type="ARBA" id="ARBA00022989"/>
    </source>
</evidence>
<evidence type="ECO:0000256" key="11">
    <source>
        <dbReference type="ARBA" id="ARBA00023157"/>
    </source>
</evidence>
<dbReference type="PANTHER" id="PTHR12011">
    <property type="entry name" value="ADHESION G-PROTEIN COUPLED RECEPTOR"/>
    <property type="match status" value="1"/>
</dbReference>
<keyword evidence="9 13" id="KW-1133">Transmembrane helix</keyword>
<feature type="transmembrane region" description="Helical" evidence="13">
    <location>
        <begin position="108"/>
        <end position="129"/>
    </location>
</feature>
<dbReference type="GO" id="GO:0004930">
    <property type="term" value="F:G protein-coupled receptor activity"/>
    <property type="evidence" value="ECO:0007669"/>
    <property type="project" value="InterPro"/>
</dbReference>
<evidence type="ECO:0000313" key="16">
    <source>
        <dbReference type="Proteomes" id="UP001044222"/>
    </source>
</evidence>
<keyword evidence="5 13" id="KW-0812">Transmembrane</keyword>
<evidence type="ECO:0000256" key="1">
    <source>
        <dbReference type="ARBA" id="ARBA00004651"/>
    </source>
</evidence>
<accession>A0A9D3LKA5</accession>
<evidence type="ECO:0000256" key="5">
    <source>
        <dbReference type="ARBA" id="ARBA00022692"/>
    </source>
</evidence>
<evidence type="ECO:0000256" key="7">
    <source>
        <dbReference type="ARBA" id="ARBA00022737"/>
    </source>
</evidence>
<dbReference type="FunFam" id="1.20.1070.10:FF:000054">
    <property type="entry name" value="Adhesion G protein-coupled receptor E3"/>
    <property type="match status" value="1"/>
</dbReference>
<keyword evidence="11" id="KW-1015">Disulfide bond</keyword>
<evidence type="ECO:0000256" key="12">
    <source>
        <dbReference type="ARBA" id="ARBA00023180"/>
    </source>
</evidence>
<feature type="transmembrane region" description="Helical" evidence="13">
    <location>
        <begin position="60"/>
        <end position="79"/>
    </location>
</feature>
<dbReference type="GO" id="GO:0007189">
    <property type="term" value="P:adenylate cyclase-activating G protein-coupled receptor signaling pathway"/>
    <property type="evidence" value="ECO:0007669"/>
    <property type="project" value="TreeGrafter"/>
</dbReference>
<evidence type="ECO:0000256" key="8">
    <source>
        <dbReference type="ARBA" id="ARBA00022837"/>
    </source>
</evidence>
<dbReference type="PROSITE" id="PS50261">
    <property type="entry name" value="G_PROTEIN_RECEP_F2_4"/>
    <property type="match status" value="1"/>
</dbReference>
<evidence type="ECO:0000256" key="3">
    <source>
        <dbReference type="ARBA" id="ARBA00022475"/>
    </source>
</evidence>
<dbReference type="GO" id="GO:0005886">
    <property type="term" value="C:plasma membrane"/>
    <property type="evidence" value="ECO:0007669"/>
    <property type="project" value="UniProtKB-SubCell"/>
</dbReference>
<dbReference type="EMBL" id="JAFIRN010000017">
    <property type="protein sequence ID" value="KAG5832562.1"/>
    <property type="molecule type" value="Genomic_DNA"/>
</dbReference>
<sequence>MVDLFCMCVGLAFLALAILTFLLCTWNPKVNNTARLHLCICLFLGHLLFLVGVSRTENAVVCAVIAGLLQFIFLAGFVWMLLETVQLFLLVRSLTKVQVIQKEGLKTLYLLLIGYGAPTVVVGVSAAVFPGGYGSAFRCWLSPERNFQWSFIGPVAAILALNLVSFGVILWSLQPTLANMKSNVSQSKDTRLIIFKIVAQFFVLGCAWILGFFQSSPLLKYLFIVLNSQQGTFIFIVHCLLNKEVREEYKRWFSCLLRQKEPPGSKGSPNSVSTVQK</sequence>
<dbReference type="PANTHER" id="PTHR12011:SF469">
    <property type="entry name" value="ADHESION G PROTEIN-COUPLED RECEPTOR E1-RELATED"/>
    <property type="match status" value="1"/>
</dbReference>
<dbReference type="Gene3D" id="1.20.1070.10">
    <property type="entry name" value="Rhodopsin 7-helix transmembrane proteins"/>
    <property type="match status" value="1"/>
</dbReference>
<keyword evidence="8" id="KW-0106">Calcium</keyword>
<keyword evidence="6" id="KW-0732">Signal</keyword>
<dbReference type="InterPro" id="IPR001740">
    <property type="entry name" value="GPCR_2_EMR1-like_rcpt"/>
</dbReference>
<evidence type="ECO:0000313" key="15">
    <source>
        <dbReference type="EMBL" id="KAG5832562.1"/>
    </source>
</evidence>
<dbReference type="PRINTS" id="PR01128">
    <property type="entry name" value="EMR1HORMONER"/>
</dbReference>
<evidence type="ECO:0000256" key="2">
    <source>
        <dbReference type="ARBA" id="ARBA00007343"/>
    </source>
</evidence>
<keyword evidence="16" id="KW-1185">Reference proteome</keyword>
<feature type="transmembrane region" description="Helical" evidence="13">
    <location>
        <begin position="193"/>
        <end position="213"/>
    </location>
</feature>
<name>A0A9D3LKA5_ANGAN</name>
<keyword evidence="3" id="KW-1003">Cell membrane</keyword>
<evidence type="ECO:0000256" key="10">
    <source>
        <dbReference type="ARBA" id="ARBA00023136"/>
    </source>
</evidence>
<dbReference type="SUPFAM" id="SSF81321">
    <property type="entry name" value="Family A G protein-coupled receptor-like"/>
    <property type="match status" value="1"/>
</dbReference>
<keyword evidence="7" id="KW-0677">Repeat</keyword>
<dbReference type="GO" id="GO:0007166">
    <property type="term" value="P:cell surface receptor signaling pathway"/>
    <property type="evidence" value="ECO:0007669"/>
    <property type="project" value="InterPro"/>
</dbReference>
<comment type="subcellular location">
    <subcellularLocation>
        <location evidence="1">Cell membrane</location>
        <topology evidence="1">Multi-pass membrane protein</topology>
    </subcellularLocation>
</comment>
<keyword evidence="12" id="KW-0325">Glycoprotein</keyword>
<dbReference type="InterPro" id="IPR000832">
    <property type="entry name" value="GPCR_2_secretin-like"/>
</dbReference>
<keyword evidence="10 13" id="KW-0472">Membrane</keyword>
<comment type="caution">
    <text evidence="15">The sequence shown here is derived from an EMBL/GenBank/DDBJ whole genome shotgun (WGS) entry which is preliminary data.</text>
</comment>
<feature type="transmembrane region" description="Helical" evidence="13">
    <location>
        <begin position="149"/>
        <end position="173"/>
    </location>
</feature>
<reference evidence="15" key="1">
    <citation type="submission" date="2021-01" db="EMBL/GenBank/DDBJ databases">
        <title>A chromosome-scale assembly of European eel, Anguilla anguilla.</title>
        <authorList>
            <person name="Henkel C."/>
            <person name="Jong-Raadsen S.A."/>
            <person name="Dufour S."/>
            <person name="Weltzien F.-A."/>
            <person name="Palstra A.P."/>
            <person name="Pelster B."/>
            <person name="Spaink H.P."/>
            <person name="Van Den Thillart G.E."/>
            <person name="Jansen H."/>
            <person name="Zahm M."/>
            <person name="Klopp C."/>
            <person name="Cedric C."/>
            <person name="Louis A."/>
            <person name="Berthelot C."/>
            <person name="Parey E."/>
            <person name="Roest Crollius H."/>
            <person name="Montfort J."/>
            <person name="Robinson-Rechavi M."/>
            <person name="Bucao C."/>
            <person name="Bouchez O."/>
            <person name="Gislard M."/>
            <person name="Lluch J."/>
            <person name="Milhes M."/>
            <person name="Lampietro C."/>
            <person name="Lopez Roques C."/>
            <person name="Donnadieu C."/>
            <person name="Braasch I."/>
            <person name="Desvignes T."/>
            <person name="Postlethwait J."/>
            <person name="Bobe J."/>
            <person name="Guiguen Y."/>
            <person name="Dirks R."/>
        </authorList>
    </citation>
    <scope>NUCLEOTIDE SEQUENCE</scope>
    <source>
        <strain evidence="15">Tag_6206</strain>
        <tissue evidence="15">Liver</tissue>
    </source>
</reference>
<dbReference type="Pfam" id="PF00002">
    <property type="entry name" value="7tm_2"/>
    <property type="match status" value="1"/>
</dbReference>
<dbReference type="PRINTS" id="PR00249">
    <property type="entry name" value="GPCRSECRETIN"/>
</dbReference>
<evidence type="ECO:0000256" key="4">
    <source>
        <dbReference type="ARBA" id="ARBA00022536"/>
    </source>
</evidence>
<dbReference type="AlphaFoldDB" id="A0A9D3LKA5"/>
<evidence type="ECO:0000256" key="13">
    <source>
        <dbReference type="SAM" id="Phobius"/>
    </source>
</evidence>
<organism evidence="15 16">
    <name type="scientific">Anguilla anguilla</name>
    <name type="common">European freshwater eel</name>
    <name type="synonym">Muraena anguilla</name>
    <dbReference type="NCBI Taxonomy" id="7936"/>
    <lineage>
        <taxon>Eukaryota</taxon>
        <taxon>Metazoa</taxon>
        <taxon>Chordata</taxon>
        <taxon>Craniata</taxon>
        <taxon>Vertebrata</taxon>
        <taxon>Euteleostomi</taxon>
        <taxon>Actinopterygii</taxon>
        <taxon>Neopterygii</taxon>
        <taxon>Teleostei</taxon>
        <taxon>Anguilliformes</taxon>
        <taxon>Anguillidae</taxon>
        <taxon>Anguilla</taxon>
    </lineage>
</organism>
<evidence type="ECO:0000256" key="6">
    <source>
        <dbReference type="ARBA" id="ARBA00022729"/>
    </source>
</evidence>
<protein>
    <recommendedName>
        <fullName evidence="14">G-protein coupled receptors family 2 profile 2 domain-containing protein</fullName>
    </recommendedName>
</protein>
<proteinExistence type="inferred from homology"/>
<dbReference type="InterPro" id="IPR017981">
    <property type="entry name" value="GPCR_2-like_7TM"/>
</dbReference>
<feature type="transmembrane region" description="Helical" evidence="13">
    <location>
        <begin position="219"/>
        <end position="241"/>
    </location>
</feature>
<keyword evidence="4" id="KW-0245">EGF-like domain</keyword>
<feature type="domain" description="G-protein coupled receptors family 2 profile 2" evidence="14">
    <location>
        <begin position="1"/>
        <end position="242"/>
    </location>
</feature>
<evidence type="ECO:0000259" key="14">
    <source>
        <dbReference type="PROSITE" id="PS50261"/>
    </source>
</evidence>
<gene>
    <name evidence="15" type="ORF">ANANG_G00292450</name>
</gene>